<keyword evidence="5" id="KW-1185">Reference proteome</keyword>
<dbReference type="PANTHER" id="PTHR19143">
    <property type="entry name" value="FIBRINOGEN/TENASCIN/ANGIOPOEITIN"/>
    <property type="match status" value="1"/>
</dbReference>
<gene>
    <name evidence="4" type="primary">MFAP4</name>
</gene>
<dbReference type="PANTHER" id="PTHR19143:SF225">
    <property type="entry name" value="MICROFIBRIL-ASSOCIATED GLYCOPROTEIN 4"/>
    <property type="match status" value="1"/>
</dbReference>
<reference evidence="4" key="2">
    <citation type="submission" date="2025-08" db="UniProtKB">
        <authorList>
            <consortium name="Ensembl"/>
        </authorList>
    </citation>
    <scope>IDENTIFICATION</scope>
    <source>
        <strain evidence="4">breed Abyssinian</strain>
    </source>
</reference>
<dbReference type="InterPro" id="IPR002181">
    <property type="entry name" value="Fibrinogen_a/b/g_C_dom"/>
</dbReference>
<dbReference type="InterPro" id="IPR050373">
    <property type="entry name" value="Fibrinogen_C-term_domain"/>
</dbReference>
<dbReference type="Gene3D" id="3.90.215.10">
    <property type="entry name" value="Gamma Fibrinogen, chain A, domain 1"/>
    <property type="match status" value="2"/>
</dbReference>
<evidence type="ECO:0000313" key="4">
    <source>
        <dbReference type="Ensembl" id="ENSFCTP00005053083.1"/>
    </source>
</evidence>
<accession>A0ABI8A1L0</accession>
<dbReference type="InterPro" id="IPR014716">
    <property type="entry name" value="Fibrinogen_a/b/g_C_1"/>
</dbReference>
<proteinExistence type="predicted"/>
<evidence type="ECO:0000256" key="1">
    <source>
        <dbReference type="SAM" id="MobiDB-lite"/>
    </source>
</evidence>
<dbReference type="PROSITE" id="PS51406">
    <property type="entry name" value="FIBRINOGEN_C_2"/>
    <property type="match status" value="1"/>
</dbReference>
<dbReference type="Pfam" id="PF00147">
    <property type="entry name" value="Fibrinogen_C"/>
    <property type="match status" value="2"/>
</dbReference>
<reference evidence="4 5" key="1">
    <citation type="submission" date="2021-02" db="EMBL/GenBank/DDBJ databases">
        <title>Safari Cat Assemblies.</title>
        <authorList>
            <person name="Bredemeyer K.R."/>
            <person name="Murphy W.J."/>
        </authorList>
    </citation>
    <scope>NUCLEOTIDE SEQUENCE [LARGE SCALE GENOMIC DNA]</scope>
</reference>
<dbReference type="NCBIfam" id="NF040941">
    <property type="entry name" value="GGGWT_bact"/>
    <property type="match status" value="1"/>
</dbReference>
<evidence type="ECO:0000313" key="5">
    <source>
        <dbReference type="Proteomes" id="UP000823872"/>
    </source>
</evidence>
<dbReference type="SMART" id="SM00186">
    <property type="entry name" value="FBG"/>
    <property type="match status" value="1"/>
</dbReference>
<dbReference type="GeneTree" id="ENSGT00940000154615"/>
<keyword evidence="2" id="KW-0732">Signal</keyword>
<dbReference type="InterPro" id="IPR036056">
    <property type="entry name" value="Fibrinogen-like_C"/>
</dbReference>
<protein>
    <recommendedName>
        <fullName evidence="3">Fibrinogen C-terminal domain-containing protein</fullName>
    </recommendedName>
</protein>
<feature type="chain" id="PRO_5045074465" description="Fibrinogen C-terminal domain-containing protein" evidence="2">
    <location>
        <begin position="21"/>
        <end position="384"/>
    </location>
</feature>
<feature type="region of interest" description="Disordered" evidence="1">
    <location>
        <begin position="284"/>
        <end position="309"/>
    </location>
</feature>
<organism evidence="4 5">
    <name type="scientific">Felis catus</name>
    <name type="common">Cat</name>
    <name type="synonym">Felis silvestris catus</name>
    <dbReference type="NCBI Taxonomy" id="9685"/>
    <lineage>
        <taxon>Eukaryota</taxon>
        <taxon>Metazoa</taxon>
        <taxon>Chordata</taxon>
        <taxon>Craniata</taxon>
        <taxon>Vertebrata</taxon>
        <taxon>Euteleostomi</taxon>
        <taxon>Mammalia</taxon>
        <taxon>Eutheria</taxon>
        <taxon>Laurasiatheria</taxon>
        <taxon>Carnivora</taxon>
        <taxon>Feliformia</taxon>
        <taxon>Felidae</taxon>
        <taxon>Felinae</taxon>
        <taxon>Felis</taxon>
    </lineage>
</organism>
<dbReference type="CDD" id="cd00087">
    <property type="entry name" value="FReD"/>
    <property type="match status" value="1"/>
</dbReference>
<feature type="signal peptide" evidence="2">
    <location>
        <begin position="1"/>
        <end position="20"/>
    </location>
</feature>
<evidence type="ECO:0000256" key="2">
    <source>
        <dbReference type="SAM" id="SignalP"/>
    </source>
</evidence>
<dbReference type="Ensembl" id="ENSFCTT00005075514.1">
    <property type="protein sequence ID" value="ENSFCTP00005053083.1"/>
    <property type="gene ID" value="ENSFCTG00005026620.1"/>
</dbReference>
<dbReference type="Proteomes" id="UP000823872">
    <property type="component" value="Chromosome E1"/>
</dbReference>
<sequence>MKALLALPLLLLLSTPPCAPQASGIRGDALEKFCLQQPLDCDDIYAQGYQEDGVYLIYPSGPSVPVPVFCDMTTGGGKWTVFQKRFNGSVSFFRGWNDYKLGFGRADGEYWLGLQNLHLLTLKQKYELRVDLEDFENNTASAKYAEFSISPNAVSAEEDGYTLYVAGFEDGGAGTPCCRPNKGLWGGGRGEGRAGTTQLAPSPFWAPPSPLGPKGPCWLPPSLGLGPGRSRVPSLQAALLGAAVSLHCRSTATQQRTQGGRPVPPGCHVMPRVASPVPAIPLPASTGPCTPPQWPHPSSPPPGDSLSYHSGQKFSTFDRDQDLFVQNCAALSSGAFWFRSCHFANLNGFYLGGSHLSYANGINWAQWKGFYYSLKRTEMKIRRA</sequence>
<feature type="domain" description="Fibrinogen C-terminal" evidence="3">
    <location>
        <begin position="32"/>
        <end position="384"/>
    </location>
</feature>
<reference evidence="4" key="3">
    <citation type="submission" date="2025-09" db="UniProtKB">
        <authorList>
            <consortium name="Ensembl"/>
        </authorList>
    </citation>
    <scope>IDENTIFICATION</scope>
    <source>
        <strain evidence="4">breed Abyssinian</strain>
    </source>
</reference>
<feature type="compositionally biased region" description="Pro residues" evidence="1">
    <location>
        <begin position="289"/>
        <end position="303"/>
    </location>
</feature>
<dbReference type="SUPFAM" id="SSF56496">
    <property type="entry name" value="Fibrinogen C-terminal domain-like"/>
    <property type="match status" value="2"/>
</dbReference>
<evidence type="ECO:0000259" key="3">
    <source>
        <dbReference type="PROSITE" id="PS51406"/>
    </source>
</evidence>
<name>A0ABI8A1L0_FELCA</name>